<evidence type="ECO:0000256" key="4">
    <source>
        <dbReference type="ARBA" id="ARBA00022723"/>
    </source>
</evidence>
<evidence type="ECO:0000256" key="5">
    <source>
        <dbReference type="ARBA" id="ARBA00022801"/>
    </source>
</evidence>
<dbReference type="SUPFAM" id="SSF64438">
    <property type="entry name" value="CNF1/YfiH-like putative cysteine hydrolases"/>
    <property type="match status" value="1"/>
</dbReference>
<comment type="catalytic activity">
    <reaction evidence="7">
        <text>adenosine + H2O + H(+) = inosine + NH4(+)</text>
        <dbReference type="Rhea" id="RHEA:24408"/>
        <dbReference type="ChEBI" id="CHEBI:15377"/>
        <dbReference type="ChEBI" id="CHEBI:15378"/>
        <dbReference type="ChEBI" id="CHEBI:16335"/>
        <dbReference type="ChEBI" id="CHEBI:17596"/>
        <dbReference type="ChEBI" id="CHEBI:28938"/>
        <dbReference type="EC" id="3.5.4.4"/>
    </reaction>
    <physiologicalReaction direction="left-to-right" evidence="7">
        <dbReference type="Rhea" id="RHEA:24409"/>
    </physiologicalReaction>
</comment>
<dbReference type="InterPro" id="IPR011324">
    <property type="entry name" value="Cytotoxic_necrot_fac-like_cat"/>
</dbReference>
<evidence type="ECO:0000313" key="11">
    <source>
        <dbReference type="Proteomes" id="UP000603434"/>
    </source>
</evidence>
<dbReference type="InterPro" id="IPR038371">
    <property type="entry name" value="Cu_polyphenol_OxRdtase_sf"/>
</dbReference>
<sequence length="281" mass="31208">MILKHVNGVSFFQFPKLAGLADIRHAIFTRHSGDSKGSFRSLNVSYGVGDDRRNVGKNRGIISRCIGEEELVFINQVHGTCVLIFAKENKDGIPVAADHWPQDSLGKIQHRQDGGDEPDSGRRLRGDAMVTDIQNKFLAMQVADCQSVLMYDPVRQVIANVHSGWRGSINNIIGRTVKVMEQHFDCCSRDIVAGISPSLGPCCAQFINYQKEIPAAFWKYKDDRDHFDFWSVSCDQLCDAGVLAENLDLSRMCTRCDTNIFFSFRGEGTTGRFAAVIGLAG</sequence>
<dbReference type="PANTHER" id="PTHR30616">
    <property type="entry name" value="UNCHARACTERIZED PROTEIN YFIH"/>
    <property type="match status" value="1"/>
</dbReference>
<evidence type="ECO:0000256" key="7">
    <source>
        <dbReference type="ARBA" id="ARBA00047989"/>
    </source>
</evidence>
<organism evidence="10 11">
    <name type="scientific">Candidatus Desulfatibia profunda</name>
    <dbReference type="NCBI Taxonomy" id="2841695"/>
    <lineage>
        <taxon>Bacteria</taxon>
        <taxon>Pseudomonadati</taxon>
        <taxon>Thermodesulfobacteriota</taxon>
        <taxon>Desulfobacteria</taxon>
        <taxon>Desulfobacterales</taxon>
        <taxon>Desulfobacterales incertae sedis</taxon>
        <taxon>Candidatus Desulfatibia</taxon>
    </lineage>
</organism>
<comment type="catalytic activity">
    <reaction evidence="9">
        <text>S-methyl-5'-thioadenosine + phosphate = 5-(methylsulfanyl)-alpha-D-ribose 1-phosphate + adenine</text>
        <dbReference type="Rhea" id="RHEA:11852"/>
        <dbReference type="ChEBI" id="CHEBI:16708"/>
        <dbReference type="ChEBI" id="CHEBI:17509"/>
        <dbReference type="ChEBI" id="CHEBI:43474"/>
        <dbReference type="ChEBI" id="CHEBI:58533"/>
        <dbReference type="EC" id="2.4.2.28"/>
    </reaction>
    <physiologicalReaction direction="left-to-right" evidence="9">
        <dbReference type="Rhea" id="RHEA:11853"/>
    </physiologicalReaction>
</comment>
<evidence type="ECO:0000313" key="10">
    <source>
        <dbReference type="EMBL" id="MBC8361245.1"/>
    </source>
</evidence>
<gene>
    <name evidence="10" type="ORF">H8E23_07600</name>
</gene>
<dbReference type="AlphaFoldDB" id="A0A8J6NM18"/>
<dbReference type="Pfam" id="PF02578">
    <property type="entry name" value="Cu-oxidase_4"/>
    <property type="match status" value="1"/>
</dbReference>
<keyword evidence="6" id="KW-0862">Zinc</keyword>
<evidence type="ECO:0000256" key="3">
    <source>
        <dbReference type="ARBA" id="ARBA00022679"/>
    </source>
</evidence>
<dbReference type="PANTHER" id="PTHR30616:SF2">
    <property type="entry name" value="PURINE NUCLEOSIDE PHOSPHORYLASE LACC1"/>
    <property type="match status" value="1"/>
</dbReference>
<dbReference type="Gene3D" id="3.60.140.10">
    <property type="entry name" value="CNF1/YfiH-like putative cysteine hydrolases"/>
    <property type="match status" value="1"/>
</dbReference>
<reference evidence="10 11" key="1">
    <citation type="submission" date="2020-08" db="EMBL/GenBank/DDBJ databases">
        <title>Bridging the membrane lipid divide: bacteria of the FCB group superphylum have the potential to synthesize archaeal ether lipids.</title>
        <authorList>
            <person name="Villanueva L."/>
            <person name="Von Meijenfeldt F.A.B."/>
            <person name="Westbye A.B."/>
            <person name="Yadav S."/>
            <person name="Hopmans E.C."/>
            <person name="Dutilh B.E."/>
            <person name="Sinninghe Damste J.S."/>
        </authorList>
    </citation>
    <scope>NUCLEOTIDE SEQUENCE [LARGE SCALE GENOMIC DNA]</scope>
    <source>
        <strain evidence="10">NIOZ-UU30</strain>
    </source>
</reference>
<comment type="similarity">
    <text evidence="2">Belongs to the purine nucleoside phosphorylase YfiH/LACC1 family.</text>
</comment>
<dbReference type="Proteomes" id="UP000603434">
    <property type="component" value="Unassembled WGS sequence"/>
</dbReference>
<evidence type="ECO:0000256" key="9">
    <source>
        <dbReference type="ARBA" id="ARBA00049893"/>
    </source>
</evidence>
<comment type="caution">
    <text evidence="10">The sequence shown here is derived from an EMBL/GenBank/DDBJ whole genome shotgun (WGS) entry which is preliminary data.</text>
</comment>
<keyword evidence="5" id="KW-0378">Hydrolase</keyword>
<comment type="catalytic activity">
    <reaction evidence="8">
        <text>adenosine + phosphate = alpha-D-ribose 1-phosphate + adenine</text>
        <dbReference type="Rhea" id="RHEA:27642"/>
        <dbReference type="ChEBI" id="CHEBI:16335"/>
        <dbReference type="ChEBI" id="CHEBI:16708"/>
        <dbReference type="ChEBI" id="CHEBI:43474"/>
        <dbReference type="ChEBI" id="CHEBI:57720"/>
        <dbReference type="EC" id="2.4.2.1"/>
    </reaction>
    <physiologicalReaction direction="left-to-right" evidence="8">
        <dbReference type="Rhea" id="RHEA:27643"/>
    </physiologicalReaction>
</comment>
<keyword evidence="4" id="KW-0479">Metal-binding</keyword>
<proteinExistence type="inferred from homology"/>
<evidence type="ECO:0000256" key="1">
    <source>
        <dbReference type="ARBA" id="ARBA00000553"/>
    </source>
</evidence>
<name>A0A8J6NM18_9BACT</name>
<comment type="catalytic activity">
    <reaction evidence="1">
        <text>inosine + phosphate = alpha-D-ribose 1-phosphate + hypoxanthine</text>
        <dbReference type="Rhea" id="RHEA:27646"/>
        <dbReference type="ChEBI" id="CHEBI:17368"/>
        <dbReference type="ChEBI" id="CHEBI:17596"/>
        <dbReference type="ChEBI" id="CHEBI:43474"/>
        <dbReference type="ChEBI" id="CHEBI:57720"/>
        <dbReference type="EC" id="2.4.2.1"/>
    </reaction>
    <physiologicalReaction direction="left-to-right" evidence="1">
        <dbReference type="Rhea" id="RHEA:27647"/>
    </physiologicalReaction>
</comment>
<dbReference type="GO" id="GO:0017061">
    <property type="term" value="F:S-methyl-5-thioadenosine phosphorylase activity"/>
    <property type="evidence" value="ECO:0007669"/>
    <property type="project" value="UniProtKB-EC"/>
</dbReference>
<dbReference type="GO" id="GO:0005507">
    <property type="term" value="F:copper ion binding"/>
    <property type="evidence" value="ECO:0007669"/>
    <property type="project" value="TreeGrafter"/>
</dbReference>
<accession>A0A8J6NM18</accession>
<evidence type="ECO:0000256" key="2">
    <source>
        <dbReference type="ARBA" id="ARBA00007353"/>
    </source>
</evidence>
<protein>
    <submittedName>
        <fullName evidence="10">Laccase domain-containing protein</fullName>
    </submittedName>
</protein>
<keyword evidence="3" id="KW-0808">Transferase</keyword>
<evidence type="ECO:0000256" key="6">
    <source>
        <dbReference type="ARBA" id="ARBA00022833"/>
    </source>
</evidence>
<dbReference type="CDD" id="cd16833">
    <property type="entry name" value="YfiH"/>
    <property type="match status" value="1"/>
</dbReference>
<dbReference type="EMBL" id="JACNJH010000128">
    <property type="protein sequence ID" value="MBC8361245.1"/>
    <property type="molecule type" value="Genomic_DNA"/>
</dbReference>
<dbReference type="InterPro" id="IPR003730">
    <property type="entry name" value="Cu_polyphenol_OxRdtase"/>
</dbReference>
<evidence type="ECO:0000256" key="8">
    <source>
        <dbReference type="ARBA" id="ARBA00048968"/>
    </source>
</evidence>
<dbReference type="GO" id="GO:0016787">
    <property type="term" value="F:hydrolase activity"/>
    <property type="evidence" value="ECO:0007669"/>
    <property type="project" value="UniProtKB-KW"/>
</dbReference>